<comment type="caution">
    <text evidence="2">The sequence shown here is derived from an EMBL/GenBank/DDBJ whole genome shotgun (WGS) entry which is preliminary data.</text>
</comment>
<proteinExistence type="predicted"/>
<evidence type="ECO:0000256" key="1">
    <source>
        <dbReference type="SAM" id="Phobius"/>
    </source>
</evidence>
<dbReference type="EMBL" id="JACSQY010000018">
    <property type="protein sequence ID" value="MBD7909674.1"/>
    <property type="molecule type" value="Genomic_DNA"/>
</dbReference>
<evidence type="ECO:0000313" key="3">
    <source>
        <dbReference type="Proteomes" id="UP000659496"/>
    </source>
</evidence>
<protein>
    <submittedName>
        <fullName evidence="2">DUF2929 family protein</fullName>
    </submittedName>
</protein>
<name>A0ABR8PNE2_9BACL</name>
<evidence type="ECO:0000313" key="2">
    <source>
        <dbReference type="EMBL" id="MBD7909674.1"/>
    </source>
</evidence>
<sequence length="61" mass="6707">MKFVMTFVWSFLLVSMLNYVAGAIANVPTFEFTTGIIVSLVLSVMIFAITAIIPDEPVAEH</sequence>
<keyword evidence="1" id="KW-0812">Transmembrane</keyword>
<dbReference type="Proteomes" id="UP000659496">
    <property type="component" value="Unassembled WGS sequence"/>
</dbReference>
<dbReference type="InterPro" id="IPR021324">
    <property type="entry name" value="DUF2929"/>
</dbReference>
<dbReference type="RefSeq" id="WP_191692142.1">
    <property type="nucleotide sequence ID" value="NZ_JACSQY010000018.1"/>
</dbReference>
<reference evidence="2 3" key="1">
    <citation type="submission" date="2020-08" db="EMBL/GenBank/DDBJ databases">
        <title>A Genomic Blueprint of the Chicken Gut Microbiome.</title>
        <authorList>
            <person name="Gilroy R."/>
            <person name="Ravi A."/>
            <person name="Getino M."/>
            <person name="Pursley I."/>
            <person name="Horton D.L."/>
            <person name="Alikhan N.-F."/>
            <person name="Baker D."/>
            <person name="Gharbi K."/>
            <person name="Hall N."/>
            <person name="Watson M."/>
            <person name="Adriaenssens E.M."/>
            <person name="Foster-Nyarko E."/>
            <person name="Jarju S."/>
            <person name="Secka A."/>
            <person name="Antonio M."/>
            <person name="Oren A."/>
            <person name="Chaudhuri R."/>
            <person name="La Ragione R.M."/>
            <person name="Hildebrand F."/>
            <person name="Pallen M.J."/>
        </authorList>
    </citation>
    <scope>NUCLEOTIDE SEQUENCE [LARGE SCALE GENOMIC DNA]</scope>
    <source>
        <strain evidence="2 3">Sa3CUA8</strain>
    </source>
</reference>
<accession>A0ABR8PNE2</accession>
<keyword evidence="1" id="KW-0472">Membrane</keyword>
<organism evidence="2 3">
    <name type="scientific">Sporosarcina gallistercoris</name>
    <dbReference type="NCBI Taxonomy" id="2762245"/>
    <lineage>
        <taxon>Bacteria</taxon>
        <taxon>Bacillati</taxon>
        <taxon>Bacillota</taxon>
        <taxon>Bacilli</taxon>
        <taxon>Bacillales</taxon>
        <taxon>Caryophanaceae</taxon>
        <taxon>Sporosarcina</taxon>
    </lineage>
</organism>
<dbReference type="Pfam" id="PF11151">
    <property type="entry name" value="DUF2929"/>
    <property type="match status" value="1"/>
</dbReference>
<keyword evidence="1" id="KW-1133">Transmembrane helix</keyword>
<gene>
    <name evidence="2" type="ORF">H9659_15155</name>
</gene>
<feature type="transmembrane region" description="Helical" evidence="1">
    <location>
        <begin position="32"/>
        <end position="53"/>
    </location>
</feature>
<keyword evidence="3" id="KW-1185">Reference proteome</keyword>